<dbReference type="PDB" id="4IAU">
    <property type="method" value="X-ray"/>
    <property type="resolution" value="0.99 A"/>
    <property type="chains" value="A=1-163"/>
</dbReference>
<dbReference type="EMBL" id="Y08771">
    <property type="protein sequence ID" value="CAA70024.1"/>
    <property type="molecule type" value="mRNA"/>
</dbReference>
<dbReference type="EvolutionaryTrace" id="O18426"/>
<evidence type="ECO:0000256" key="2">
    <source>
        <dbReference type="ARBA" id="ARBA00022737"/>
    </source>
</evidence>
<feature type="binding site" evidence="5">
    <location>
        <position position="154"/>
    </location>
    <ligand>
        <name>Ca(2+)</name>
        <dbReference type="ChEBI" id="CHEBI:29108"/>
    </ligand>
</feature>
<evidence type="ECO:0007829" key="5">
    <source>
        <dbReference type="PDB" id="4IAU"/>
    </source>
</evidence>
<name>O18426_GEOCY</name>
<dbReference type="InterPro" id="IPR011024">
    <property type="entry name" value="G_crystallin-like"/>
</dbReference>
<proteinExistence type="evidence at protein level"/>
<feature type="domain" description="Beta/gamma crystallin 'Greek key'" evidence="3">
    <location>
        <begin position="85"/>
        <end position="162"/>
    </location>
</feature>
<comment type="similarity">
    <text evidence="1">Belongs to the beta/gamma-crystallin family.</text>
</comment>
<dbReference type="Pfam" id="PF00030">
    <property type="entry name" value="Crystall"/>
    <property type="match status" value="1"/>
</dbReference>
<feature type="binding site" evidence="5">
    <location>
        <position position="114"/>
    </location>
    <ligand>
        <name>Ca(2+)</name>
        <dbReference type="ChEBI" id="CHEBI:29108"/>
    </ligand>
</feature>
<keyword evidence="5" id="KW-0479">Metal-binding</keyword>
<dbReference type="GO" id="GO:0046872">
    <property type="term" value="F:metal ion binding"/>
    <property type="evidence" value="ECO:0007669"/>
    <property type="project" value="UniProtKB-KW"/>
</dbReference>
<keyword evidence="5" id="KW-0002">3D-structure</keyword>
<evidence type="ECO:0000259" key="3">
    <source>
        <dbReference type="SMART" id="SM00247"/>
    </source>
</evidence>
<dbReference type="InterPro" id="IPR001064">
    <property type="entry name" value="Beta/gamma_crystallin"/>
</dbReference>
<accession>O18426</accession>
<sequence>MSTAKVTLVTSGGSSQDFTSEQTNITTDFARVRVTKGMWIFYQQANYNDASGGGSLWIKLDESSHLMDLPFTPRSFRPVKTFQVGATLYKHVNFGGKELDLPNSNPRIDIGGVSSALISQGQWRLYEQYDYAGPSTRRGPGVYVNAGALGVANDALKSMEREF</sequence>
<feature type="binding site" evidence="5">
    <location>
        <position position="112"/>
    </location>
    <ligand>
        <name>Ca(2+)</name>
        <dbReference type="ChEBI" id="CHEBI:29108"/>
    </ligand>
</feature>
<dbReference type="SUPFAM" id="SSF49695">
    <property type="entry name" value="gamma-Crystallin-like"/>
    <property type="match status" value="1"/>
</dbReference>
<keyword evidence="5" id="KW-0106">Calcium</keyword>
<protein>
    <submittedName>
        <fullName evidence="4">Beta-gamma-crystallin</fullName>
    </submittedName>
</protein>
<evidence type="ECO:0000256" key="1">
    <source>
        <dbReference type="ARBA" id="ARBA00009646"/>
    </source>
</evidence>
<organism evidence="4">
    <name type="scientific">Geodia cydonium</name>
    <name type="common">Sponge</name>
    <dbReference type="NCBI Taxonomy" id="6047"/>
    <lineage>
        <taxon>Eukaryota</taxon>
        <taxon>Metazoa</taxon>
        <taxon>Porifera</taxon>
        <taxon>Demospongiae</taxon>
        <taxon>Heteroscleromorpha</taxon>
        <taxon>Tetractinellida</taxon>
        <taxon>Astrophorina</taxon>
        <taxon>Geodiidae</taxon>
        <taxon>Geodia</taxon>
    </lineage>
</organism>
<reference evidence="5" key="2">
    <citation type="journal article" date="2013" name="Acta Crystallogr. D">
        <title>A novel interdomain interface in crystallins: structural characterization of the betagamma-crystallin from Geodia cydonium at 0.99 A resolution.</title>
        <authorList>
            <person name="Vergara A."/>
            <person name="Grassi M."/>
            <person name="Sica F."/>
            <person name="Pizzo E."/>
            <person name="D'Alessio G."/>
            <person name="Mazzarella L."/>
            <person name="Merlino A."/>
        </authorList>
    </citation>
    <scope>X-RAY CRYSTALLOGRAPHY (0.99 ANGSTROMS) IN COMPLEX WITH CA(2+)</scope>
</reference>
<dbReference type="AlphaFoldDB" id="O18426"/>
<evidence type="ECO:0000313" key="4">
    <source>
        <dbReference type="EMBL" id="CAA70024.1"/>
    </source>
</evidence>
<feature type="binding site" evidence="5">
    <location>
        <position position="90"/>
    </location>
    <ligand>
        <name>Ca(2+)</name>
        <dbReference type="ChEBI" id="CHEBI:29108"/>
    </ligand>
</feature>
<reference evidence="4" key="1">
    <citation type="journal article" date="1997" name="Proc. R. Soc. Lond., B, Biol. Sci.">
        <title>Evolutionary relationships of the metazoan beta-gamma-crytallins, including the one from the marine sponge Geodia cydonium.</title>
        <authorList>
            <person name="Krasko A."/>
            <person name="Mueller I."/>
            <person name="Mueller W.E.G."/>
        </authorList>
    </citation>
    <scope>NUCLEOTIDE SEQUENCE</scope>
</reference>
<dbReference type="Gene3D" id="2.60.20.10">
    <property type="entry name" value="Crystallins"/>
    <property type="match status" value="2"/>
</dbReference>
<dbReference type="PDBsum" id="4IAU"/>
<dbReference type="SMR" id="O18426"/>
<keyword evidence="2" id="KW-0677">Repeat</keyword>
<dbReference type="SMART" id="SM00247">
    <property type="entry name" value="XTALbg"/>
    <property type="match status" value="1"/>
</dbReference>